<dbReference type="Gene3D" id="3.30.40.10">
    <property type="entry name" value="Zinc/RING finger domain, C3HC4 (zinc finger)"/>
    <property type="match status" value="1"/>
</dbReference>
<dbReference type="EMBL" id="KU565883">
    <property type="protein sequence ID" value="ANF29719.1"/>
    <property type="molecule type" value="Genomic_DNA"/>
</dbReference>
<dbReference type="RefSeq" id="YP_009255328.1">
    <property type="nucleotide sequence ID" value="NC_030240.1"/>
</dbReference>
<keyword evidence="4" id="KW-1185">Reference proteome</keyword>
<keyword evidence="1" id="KW-0863">Zinc-finger</keyword>
<dbReference type="KEGG" id="vg:27924295"/>
<accession>A0A172WZE1</accession>
<proteinExistence type="predicted"/>
<dbReference type="GO" id="GO:0008270">
    <property type="term" value="F:zinc ion binding"/>
    <property type="evidence" value="ECO:0007669"/>
    <property type="project" value="UniProtKB-KW"/>
</dbReference>
<dbReference type="PROSITE" id="PS50143">
    <property type="entry name" value="BIR_REPEAT_2"/>
    <property type="match status" value="1"/>
</dbReference>
<sequence>MDLRQFNFLILSTDGRYQTMANMMLDNDTKLDLAKTGLFCHNNLIKCIGCYTTMDKIDVKLVKRHTYSDNCISSTNLLMLNETMRKRSFVSFKSARRQFKSQLIIDMLARRGFYTFGKPSHLRCSGCRIIIKYTTIDDAQKQHKQNCRFIHVFDDHLTTINICNDINKPFNAVNNNSDNDNDIDDRQILTSDLPPPETNGKIVVANNIAVVAAAVSEPSAPCLSELLTHDQQTAAVECKICFDREKSVCFMPCRHLAVCVECSRRCKKCCVCNAKILQRIETLPQ</sequence>
<protein>
    <submittedName>
        <fullName evidence="3">Iap2</fullName>
    </submittedName>
</protein>
<evidence type="ECO:0000313" key="3">
    <source>
        <dbReference type="EMBL" id="ANF29719.1"/>
    </source>
</evidence>
<evidence type="ECO:0000256" key="1">
    <source>
        <dbReference type="PROSITE-ProRule" id="PRU00175"/>
    </source>
</evidence>
<dbReference type="Proteomes" id="UP000203996">
    <property type="component" value="Segment"/>
</dbReference>
<dbReference type="Pfam" id="PF13920">
    <property type="entry name" value="zf-C3HC4_3"/>
    <property type="match status" value="1"/>
</dbReference>
<dbReference type="Pfam" id="PF00653">
    <property type="entry name" value="BIR"/>
    <property type="match status" value="1"/>
</dbReference>
<dbReference type="InterPro" id="IPR001370">
    <property type="entry name" value="BIR_rpt"/>
</dbReference>
<dbReference type="SUPFAM" id="SSF57924">
    <property type="entry name" value="Inhibitor of apoptosis (IAP) repeat"/>
    <property type="match status" value="1"/>
</dbReference>
<evidence type="ECO:0000313" key="4">
    <source>
        <dbReference type="Proteomes" id="UP000203996"/>
    </source>
</evidence>
<dbReference type="Gene3D" id="1.10.1170.10">
    <property type="entry name" value="Inhibitor Of Apoptosis Protein (2mihbC-IAP-1), Chain A"/>
    <property type="match status" value="1"/>
</dbReference>
<name>A0A172WZE1_9ABAC</name>
<dbReference type="OrthoDB" id="9255at10239"/>
<dbReference type="InterPro" id="IPR050784">
    <property type="entry name" value="IAP"/>
</dbReference>
<dbReference type="InterPro" id="IPR001841">
    <property type="entry name" value="Znf_RING"/>
</dbReference>
<organism evidence="3 4">
    <name type="scientific">Catopsilia pomona nucleopolyhedrovirus</name>
    <dbReference type="NCBI Taxonomy" id="1850906"/>
    <lineage>
        <taxon>Viruses</taxon>
        <taxon>Viruses incertae sedis</taxon>
        <taxon>Naldaviricetes</taxon>
        <taxon>Lefavirales</taxon>
        <taxon>Baculoviridae</taxon>
        <taxon>Alphabaculovirus</taxon>
        <taxon>Alphabaculovirus capomonae</taxon>
    </lineage>
</organism>
<dbReference type="PROSITE" id="PS50089">
    <property type="entry name" value="ZF_RING_2"/>
    <property type="match status" value="1"/>
</dbReference>
<gene>
    <name evidence="3" type="primary">iap2</name>
    <name evidence="3" type="ORF">CapoNPV_071</name>
</gene>
<keyword evidence="1" id="KW-0479">Metal-binding</keyword>
<keyword evidence="1" id="KW-0862">Zinc</keyword>
<feature type="domain" description="RING-type" evidence="2">
    <location>
        <begin position="238"/>
        <end position="273"/>
    </location>
</feature>
<dbReference type="InterPro" id="IPR013083">
    <property type="entry name" value="Znf_RING/FYVE/PHD"/>
</dbReference>
<reference evidence="3 4" key="1">
    <citation type="journal article" date="2016" name="PLoS ONE">
        <title>Genome Sequencing and Analysis of Catopsilia pomona nucleopolyhedrovirus: A Distinct Species in Group I Alphabaculovirus.</title>
        <authorList>
            <person name="Wang J."/>
            <person name="Zhu Z."/>
            <person name="Zhang L."/>
            <person name="Hou D."/>
            <person name="Wang M."/>
            <person name="Arif B."/>
            <person name="Kou Z."/>
            <person name="Wang H."/>
            <person name="Deng F."/>
            <person name="Hu Z."/>
        </authorList>
    </citation>
    <scope>NUCLEOTIDE SEQUENCE [LARGE SCALE GENOMIC DNA]</scope>
    <source>
        <strain evidence="3">416</strain>
    </source>
</reference>
<dbReference type="PANTHER" id="PTHR10044">
    <property type="entry name" value="INHIBITOR OF APOPTOSIS"/>
    <property type="match status" value="1"/>
</dbReference>
<dbReference type="GeneID" id="27924295"/>
<evidence type="ECO:0000259" key="2">
    <source>
        <dbReference type="PROSITE" id="PS50089"/>
    </source>
</evidence>